<proteinExistence type="predicted"/>
<comment type="caution">
    <text evidence="2">The sequence shown here is derived from an EMBL/GenBank/DDBJ whole genome shotgun (WGS) entry which is preliminary data.</text>
</comment>
<dbReference type="SMART" id="SM00530">
    <property type="entry name" value="HTH_XRE"/>
    <property type="match status" value="1"/>
</dbReference>
<dbReference type="RefSeq" id="WP_380641603.1">
    <property type="nucleotide sequence ID" value="NZ_JBHSQO010000052.1"/>
</dbReference>
<evidence type="ECO:0000313" key="2">
    <source>
        <dbReference type="EMBL" id="MFC6093934.1"/>
    </source>
</evidence>
<organism evidence="2 3">
    <name type="scientific">Saccharothrix lopnurensis</name>
    <dbReference type="NCBI Taxonomy" id="1670621"/>
    <lineage>
        <taxon>Bacteria</taxon>
        <taxon>Bacillati</taxon>
        <taxon>Actinomycetota</taxon>
        <taxon>Actinomycetes</taxon>
        <taxon>Pseudonocardiales</taxon>
        <taxon>Pseudonocardiaceae</taxon>
        <taxon>Saccharothrix</taxon>
    </lineage>
</organism>
<protein>
    <submittedName>
        <fullName evidence="2">Helix-turn-helix transcriptional regulator</fullName>
    </submittedName>
</protein>
<evidence type="ECO:0000313" key="3">
    <source>
        <dbReference type="Proteomes" id="UP001596220"/>
    </source>
</evidence>
<dbReference type="InterPro" id="IPR010982">
    <property type="entry name" value="Lambda_DNA-bd_dom_sf"/>
</dbReference>
<dbReference type="Proteomes" id="UP001596220">
    <property type="component" value="Unassembled WGS sequence"/>
</dbReference>
<accession>A0ABW1PEZ7</accession>
<dbReference type="EMBL" id="JBHSQO010000052">
    <property type="protein sequence ID" value="MFC6093934.1"/>
    <property type="molecule type" value="Genomic_DNA"/>
</dbReference>
<feature type="domain" description="HTH cro/C1-type" evidence="1">
    <location>
        <begin position="16"/>
        <end position="71"/>
    </location>
</feature>
<name>A0ABW1PEZ7_9PSEU</name>
<dbReference type="SUPFAM" id="SSF47413">
    <property type="entry name" value="lambda repressor-like DNA-binding domains"/>
    <property type="match status" value="1"/>
</dbReference>
<reference evidence="3" key="1">
    <citation type="journal article" date="2019" name="Int. J. Syst. Evol. Microbiol.">
        <title>The Global Catalogue of Microorganisms (GCM) 10K type strain sequencing project: providing services to taxonomists for standard genome sequencing and annotation.</title>
        <authorList>
            <consortium name="The Broad Institute Genomics Platform"/>
            <consortium name="The Broad Institute Genome Sequencing Center for Infectious Disease"/>
            <person name="Wu L."/>
            <person name="Ma J."/>
        </authorList>
    </citation>
    <scope>NUCLEOTIDE SEQUENCE [LARGE SCALE GENOMIC DNA]</scope>
    <source>
        <strain evidence="3">CGMCC 4.7246</strain>
    </source>
</reference>
<dbReference type="PROSITE" id="PS50943">
    <property type="entry name" value="HTH_CROC1"/>
    <property type="match status" value="1"/>
</dbReference>
<sequence>MSDAPTAIRRWIAGDLRALRMTRGLKRRQVADHLGKSEAAIGHFETGFSLASAAELDKLLDFYGVPERKEFFRELRRAAKSGRDWWLYLGDVVPDWFNLYLGVERAAQRIESYDALWVPGLLQTEDYGRALIKEINPGIDADRLDRQMELRAGRQSILERSTPQVSVHTVIDESALRRRVGGPSVLARQLDHLLALRDHPHITVQVLPATHGGHPGADGTCTLLTFPPELEHDPGLVYIETAVRGIYVEDHDELQIYRERLERLRTIAADPAHSTELIANARKELTAA</sequence>
<dbReference type="InterPro" id="IPR001387">
    <property type="entry name" value="Cro/C1-type_HTH"/>
</dbReference>
<dbReference type="CDD" id="cd00093">
    <property type="entry name" value="HTH_XRE"/>
    <property type="match status" value="1"/>
</dbReference>
<evidence type="ECO:0000259" key="1">
    <source>
        <dbReference type="PROSITE" id="PS50943"/>
    </source>
</evidence>
<dbReference type="Pfam" id="PF13560">
    <property type="entry name" value="HTH_31"/>
    <property type="match status" value="1"/>
</dbReference>
<keyword evidence="3" id="KW-1185">Reference proteome</keyword>
<gene>
    <name evidence="2" type="ORF">ACFP3R_32105</name>
</gene>
<dbReference type="Pfam" id="PF19054">
    <property type="entry name" value="DUF5753"/>
    <property type="match status" value="1"/>
</dbReference>
<dbReference type="InterPro" id="IPR043917">
    <property type="entry name" value="DUF5753"/>
</dbReference>
<dbReference type="Gene3D" id="1.10.260.40">
    <property type="entry name" value="lambda repressor-like DNA-binding domains"/>
    <property type="match status" value="1"/>
</dbReference>